<dbReference type="InterPro" id="IPR036884">
    <property type="entry name" value="2Fe-2S-bd_dom_sf"/>
</dbReference>
<comment type="pathway">
    <text evidence="6">Alkaloid degradation; nicotine degradation.</text>
</comment>
<dbReference type="PROSITE" id="PS51085">
    <property type="entry name" value="2FE2S_FER_2"/>
    <property type="match status" value="1"/>
</dbReference>
<dbReference type="SUPFAM" id="SSF47741">
    <property type="entry name" value="CO dehydrogenase ISP C-domain like"/>
    <property type="match status" value="1"/>
</dbReference>
<keyword evidence="4" id="KW-0408">Iron</keyword>
<dbReference type="GO" id="GO:0051537">
    <property type="term" value="F:2 iron, 2 sulfur cluster binding"/>
    <property type="evidence" value="ECO:0007669"/>
    <property type="project" value="UniProtKB-KW"/>
</dbReference>
<evidence type="ECO:0000313" key="9">
    <source>
        <dbReference type="Proteomes" id="UP000298653"/>
    </source>
</evidence>
<keyword evidence="5" id="KW-0411">Iron-sulfur</keyword>
<dbReference type="InterPro" id="IPR002888">
    <property type="entry name" value="2Fe-2S-bd"/>
</dbReference>
<dbReference type="PROSITE" id="PS00197">
    <property type="entry name" value="2FE2S_FER_1"/>
    <property type="match status" value="1"/>
</dbReference>
<dbReference type="FunFam" id="3.10.20.30:FF:000020">
    <property type="entry name" value="Xanthine dehydrogenase iron-sulfur subunit"/>
    <property type="match status" value="1"/>
</dbReference>
<dbReference type="GO" id="GO:0046872">
    <property type="term" value="F:metal ion binding"/>
    <property type="evidence" value="ECO:0007669"/>
    <property type="project" value="UniProtKB-KW"/>
</dbReference>
<evidence type="ECO:0000256" key="5">
    <source>
        <dbReference type="ARBA" id="ARBA00023014"/>
    </source>
</evidence>
<dbReference type="Pfam" id="PF00111">
    <property type="entry name" value="Fer2"/>
    <property type="match status" value="1"/>
</dbReference>
<keyword evidence="1" id="KW-0001">2Fe-2S</keyword>
<dbReference type="Pfam" id="PF01799">
    <property type="entry name" value="Fer2_2"/>
    <property type="match status" value="1"/>
</dbReference>
<dbReference type="OrthoDB" id="9796880at2"/>
<reference evidence="8 9" key="1">
    <citation type="submission" date="2019-05" db="EMBL/GenBank/DDBJ databases">
        <title>Complete genome sequencing of Anaerostipes rhamnosivorans.</title>
        <authorList>
            <person name="Bui T.P.N."/>
            <person name="de Vos W.M."/>
        </authorList>
    </citation>
    <scope>NUCLEOTIDE SEQUENCE [LARGE SCALE GENOMIC DNA]</scope>
    <source>
        <strain evidence="8 9">1y2</strain>
    </source>
</reference>
<dbReference type="PANTHER" id="PTHR44379:SF8">
    <property type="entry name" value="XANTHINE DEHYDROGENASE IRON-SULFUR-BINDING SUBUNIT XDHC-RELATED"/>
    <property type="match status" value="1"/>
</dbReference>
<keyword evidence="2" id="KW-0479">Metal-binding</keyword>
<gene>
    <name evidence="8" type="ORF">AR1Y2_2778</name>
</gene>
<evidence type="ECO:0000256" key="2">
    <source>
        <dbReference type="ARBA" id="ARBA00022723"/>
    </source>
</evidence>
<dbReference type="EMBL" id="CP040058">
    <property type="protein sequence ID" value="QCP36232.1"/>
    <property type="molecule type" value="Genomic_DNA"/>
</dbReference>
<dbReference type="EC" id="1.17.1.4" evidence="8"/>
<dbReference type="InterPro" id="IPR036010">
    <property type="entry name" value="2Fe-2S_ferredoxin-like_sf"/>
</dbReference>
<dbReference type="Gene3D" id="1.10.150.120">
    <property type="entry name" value="[2Fe-2S]-binding domain"/>
    <property type="match status" value="1"/>
</dbReference>
<dbReference type="GO" id="GO:0006144">
    <property type="term" value="P:purine nucleobase metabolic process"/>
    <property type="evidence" value="ECO:0007669"/>
    <property type="project" value="InterPro"/>
</dbReference>
<dbReference type="InterPro" id="IPR050033">
    <property type="entry name" value="XdhC_XDHase"/>
</dbReference>
<dbReference type="InterPro" id="IPR006058">
    <property type="entry name" value="2Fe2S_fd_BS"/>
</dbReference>
<dbReference type="NCBIfam" id="NF043084">
    <property type="entry name" value="XdhC_XDHase"/>
    <property type="match status" value="1"/>
</dbReference>
<evidence type="ECO:0000256" key="1">
    <source>
        <dbReference type="ARBA" id="ARBA00022714"/>
    </source>
</evidence>
<dbReference type="PANTHER" id="PTHR44379">
    <property type="entry name" value="OXIDOREDUCTASE WITH IRON-SULFUR SUBUNIT"/>
    <property type="match status" value="1"/>
</dbReference>
<feature type="domain" description="2Fe-2S ferredoxin-type" evidence="7">
    <location>
        <begin position="6"/>
        <end position="82"/>
    </location>
</feature>
<dbReference type="RefSeq" id="WP_137329493.1">
    <property type="nucleotide sequence ID" value="NZ_CP040058.1"/>
</dbReference>
<dbReference type="CDD" id="cd00207">
    <property type="entry name" value="fer2"/>
    <property type="match status" value="1"/>
</dbReference>
<dbReference type="Proteomes" id="UP000298653">
    <property type="component" value="Chromosome"/>
</dbReference>
<accession>A0A4P8IEF3</accession>
<sequence length="161" mass="17802">MEPQKKLVTLTVNGREVAEYVDVRESLLELLRNHLGLTSVKKGCEVGECGACTVIVDGETIDSCIYLAVWAQGKQIRTLEGLMGPNGELTKIQEAFIEEGAIQCGFCTPGFIMSATVLLERGEQELTRDMIRKYMAGNLCRCTGYENIINAVQKADKERHS</sequence>
<dbReference type="Gene3D" id="3.10.20.30">
    <property type="match status" value="1"/>
</dbReference>
<protein>
    <submittedName>
        <fullName evidence="8">Xanthine dehydrogenase iron-sulfur subunit</fullName>
        <ecNumber evidence="8">1.17.1.4</ecNumber>
    </submittedName>
</protein>
<evidence type="ECO:0000256" key="6">
    <source>
        <dbReference type="ARBA" id="ARBA00060707"/>
    </source>
</evidence>
<dbReference type="InterPro" id="IPR001041">
    <property type="entry name" value="2Fe-2S_ferredoxin-type"/>
</dbReference>
<dbReference type="SUPFAM" id="SSF54292">
    <property type="entry name" value="2Fe-2S ferredoxin-like"/>
    <property type="match status" value="1"/>
</dbReference>
<dbReference type="GO" id="GO:0004854">
    <property type="term" value="F:xanthine dehydrogenase activity"/>
    <property type="evidence" value="ECO:0007669"/>
    <property type="project" value="UniProtKB-EC"/>
</dbReference>
<dbReference type="InterPro" id="IPR012675">
    <property type="entry name" value="Beta-grasp_dom_sf"/>
</dbReference>
<evidence type="ECO:0000256" key="3">
    <source>
        <dbReference type="ARBA" id="ARBA00023002"/>
    </source>
</evidence>
<evidence type="ECO:0000259" key="7">
    <source>
        <dbReference type="PROSITE" id="PS51085"/>
    </source>
</evidence>
<evidence type="ECO:0000256" key="4">
    <source>
        <dbReference type="ARBA" id="ARBA00023004"/>
    </source>
</evidence>
<dbReference type="KEGG" id="arf:AR1Y2_2778"/>
<dbReference type="InterPro" id="IPR051452">
    <property type="entry name" value="Diverse_Oxidoreductases"/>
</dbReference>
<name>A0A4P8IEF3_9FIRM</name>
<keyword evidence="3 8" id="KW-0560">Oxidoreductase</keyword>
<dbReference type="AlphaFoldDB" id="A0A4P8IEF3"/>
<keyword evidence="9" id="KW-1185">Reference proteome</keyword>
<organism evidence="8 9">
    <name type="scientific">Anaerostipes rhamnosivorans</name>
    <dbReference type="NCBI Taxonomy" id="1229621"/>
    <lineage>
        <taxon>Bacteria</taxon>
        <taxon>Bacillati</taxon>
        <taxon>Bacillota</taxon>
        <taxon>Clostridia</taxon>
        <taxon>Lachnospirales</taxon>
        <taxon>Lachnospiraceae</taxon>
        <taxon>Anaerostipes</taxon>
    </lineage>
</organism>
<proteinExistence type="predicted"/>
<evidence type="ECO:0000313" key="8">
    <source>
        <dbReference type="EMBL" id="QCP36232.1"/>
    </source>
</evidence>